<dbReference type="EMBL" id="JAGEVF010000055">
    <property type="protein sequence ID" value="MBO3118105.1"/>
    <property type="molecule type" value="Genomic_DNA"/>
</dbReference>
<evidence type="ECO:0000313" key="1">
    <source>
        <dbReference type="EMBL" id="MBO3118105.1"/>
    </source>
</evidence>
<feature type="non-terminal residue" evidence="1">
    <location>
        <position position="136"/>
    </location>
</feature>
<accession>A0ABS3T8Q1</accession>
<protein>
    <submittedName>
        <fullName evidence="1">Uncharacterized protein</fullName>
    </submittedName>
</protein>
<evidence type="ECO:0000313" key="2">
    <source>
        <dbReference type="Proteomes" id="UP000676776"/>
    </source>
</evidence>
<name>A0ABS3T8Q1_9FLAO</name>
<feature type="non-terminal residue" evidence="1">
    <location>
        <position position="1"/>
    </location>
</feature>
<keyword evidence="2" id="KW-1185">Reference proteome</keyword>
<dbReference type="RefSeq" id="WP_208155472.1">
    <property type="nucleotide sequence ID" value="NZ_JAGEVF010000055.1"/>
</dbReference>
<gene>
    <name evidence="1" type="ORF">J4050_15235</name>
</gene>
<sequence>TPTVAVFEVQGAELTTANVFWAVNQDSSPISFPVATADIEITDGVNPPITLAYDSVNFNDVMFDVPFGTYDYTITTEGCRVATGQVVVDCANLDPFNPTPTVAVFTVQGDAVANVFWQVNQDGSPVSFPVPTAEIT</sequence>
<dbReference type="Proteomes" id="UP000676776">
    <property type="component" value="Unassembled WGS sequence"/>
</dbReference>
<reference evidence="1 2" key="1">
    <citation type="submission" date="2021-03" db="EMBL/GenBank/DDBJ databases">
        <title>Winogradskyella sp. nov., isolated from costal sediment.</title>
        <authorList>
            <person name="Gao C."/>
        </authorList>
    </citation>
    <scope>NUCLEOTIDE SEQUENCE [LARGE SCALE GENOMIC DNA]</scope>
    <source>
        <strain evidence="1 2">DF17</strain>
    </source>
</reference>
<comment type="caution">
    <text evidence="1">The sequence shown here is derived from an EMBL/GenBank/DDBJ whole genome shotgun (WGS) entry which is preliminary data.</text>
</comment>
<proteinExistence type="predicted"/>
<organism evidence="1 2">
    <name type="scientific">Winogradskyella pelagia</name>
    <dbReference type="NCBI Taxonomy" id="2819984"/>
    <lineage>
        <taxon>Bacteria</taxon>
        <taxon>Pseudomonadati</taxon>
        <taxon>Bacteroidota</taxon>
        <taxon>Flavobacteriia</taxon>
        <taxon>Flavobacteriales</taxon>
        <taxon>Flavobacteriaceae</taxon>
        <taxon>Winogradskyella</taxon>
    </lineage>
</organism>